<dbReference type="Pfam" id="PF02492">
    <property type="entry name" value="cobW"/>
    <property type="match status" value="1"/>
</dbReference>
<evidence type="ECO:0000256" key="3">
    <source>
        <dbReference type="ARBA" id="ARBA00023186"/>
    </source>
</evidence>
<dbReference type="Gene3D" id="3.30.1220.10">
    <property type="entry name" value="CobW-like, C-terminal domain"/>
    <property type="match status" value="1"/>
</dbReference>
<comment type="catalytic activity">
    <reaction evidence="6">
        <text>GTP + H2O = GDP + phosphate + H(+)</text>
        <dbReference type="Rhea" id="RHEA:19669"/>
        <dbReference type="ChEBI" id="CHEBI:15377"/>
        <dbReference type="ChEBI" id="CHEBI:15378"/>
        <dbReference type="ChEBI" id="CHEBI:37565"/>
        <dbReference type="ChEBI" id="CHEBI:43474"/>
        <dbReference type="ChEBI" id="CHEBI:58189"/>
    </reaction>
    <physiologicalReaction direction="left-to-right" evidence="6">
        <dbReference type="Rhea" id="RHEA:19670"/>
    </physiologicalReaction>
</comment>
<dbReference type="GO" id="GO:0005737">
    <property type="term" value="C:cytoplasm"/>
    <property type="evidence" value="ECO:0007669"/>
    <property type="project" value="TreeGrafter"/>
</dbReference>
<dbReference type="SUPFAM" id="SSF52540">
    <property type="entry name" value="P-loop containing nucleoside triphosphate hydrolases"/>
    <property type="match status" value="1"/>
</dbReference>
<name>A0A2S0NFZ6_9HYPH</name>
<evidence type="ECO:0000256" key="6">
    <source>
        <dbReference type="ARBA" id="ARBA00049117"/>
    </source>
</evidence>
<dbReference type="InterPro" id="IPR003495">
    <property type="entry name" value="CobW/HypB/UreG_nucleotide-bd"/>
</dbReference>
<dbReference type="SUPFAM" id="SSF90002">
    <property type="entry name" value="Hypothetical protein YjiA, C-terminal domain"/>
    <property type="match status" value="1"/>
</dbReference>
<gene>
    <name evidence="8" type="ORF">C6569_19080</name>
</gene>
<evidence type="ECO:0000313" key="8">
    <source>
        <dbReference type="EMBL" id="AVO46987.1"/>
    </source>
</evidence>
<dbReference type="CDD" id="cd03112">
    <property type="entry name" value="CobW-like"/>
    <property type="match status" value="1"/>
</dbReference>
<dbReference type="Gene3D" id="3.40.50.300">
    <property type="entry name" value="P-loop containing nucleotide triphosphate hydrolases"/>
    <property type="match status" value="1"/>
</dbReference>
<evidence type="ECO:0000256" key="4">
    <source>
        <dbReference type="ARBA" id="ARBA00034320"/>
    </source>
</evidence>
<dbReference type="PANTHER" id="PTHR13748">
    <property type="entry name" value="COBW-RELATED"/>
    <property type="match status" value="1"/>
</dbReference>
<dbReference type="SMART" id="SM00833">
    <property type="entry name" value="CobW_C"/>
    <property type="match status" value="1"/>
</dbReference>
<dbReference type="RefSeq" id="WP_106750357.1">
    <property type="nucleotide sequence ID" value="NZ_CP027668.1"/>
</dbReference>
<dbReference type="OrthoDB" id="9808822at2"/>
<evidence type="ECO:0000256" key="1">
    <source>
        <dbReference type="ARBA" id="ARBA00022741"/>
    </source>
</evidence>
<dbReference type="AlphaFoldDB" id="A0A2S0NFZ6"/>
<dbReference type="InterPro" id="IPR036627">
    <property type="entry name" value="CobW-likC_sf"/>
</dbReference>
<feature type="domain" description="CobW C-terminal" evidence="7">
    <location>
        <begin position="219"/>
        <end position="310"/>
    </location>
</feature>
<organism evidence="8 9">
    <name type="scientific">Phreatobacter cathodiphilus</name>
    <dbReference type="NCBI Taxonomy" id="1868589"/>
    <lineage>
        <taxon>Bacteria</taxon>
        <taxon>Pseudomonadati</taxon>
        <taxon>Pseudomonadota</taxon>
        <taxon>Alphaproteobacteria</taxon>
        <taxon>Hyphomicrobiales</taxon>
        <taxon>Phreatobacteraceae</taxon>
        <taxon>Phreatobacter</taxon>
    </lineage>
</organism>
<sequence length="316" mass="32715">MAVPVILVTGFLGAGKTTLINHLLTASRGRRLAAVVNDFGAINIDADLIAENADGVMSLSNGCICCSLQGDLLRTLSGLLRREPPPEAIVIETSGVSDPAEVVRSLLDPVVWKDAMLETVVAVADARALADDPALLDDALCRSQIASADIVALNKADLVDEGDLARARAAVAALKPARVIFPVEEGRIAPELAFAGGGHDPVAPDSRATERARFATPRFETTAFTAEKPLDLAAFQAAIGRLAPHLVRAKGFVTFAGQPARPMLFQLVGERATLGPAPAGLAGGAVRLVLIGEMGRLDATVAHSMLAACIAPEAGS</sequence>
<comment type="function">
    <text evidence="5">Zinc chaperone that directly transfers zinc cofactor to target proteins, thereby activating them. Zinc is transferred from the CXCC motif in the GTPase domain to the zinc binding site in target proteins in a process requiring GTP hydrolysis.</text>
</comment>
<dbReference type="PANTHER" id="PTHR13748:SF62">
    <property type="entry name" value="COBW DOMAIN-CONTAINING PROTEIN"/>
    <property type="match status" value="1"/>
</dbReference>
<comment type="similarity">
    <text evidence="4">Belongs to the SIMIBI class G3E GTPase family. ZNG1 subfamily.</text>
</comment>
<evidence type="ECO:0000313" key="9">
    <source>
        <dbReference type="Proteomes" id="UP000237889"/>
    </source>
</evidence>
<evidence type="ECO:0000256" key="2">
    <source>
        <dbReference type="ARBA" id="ARBA00022801"/>
    </source>
</evidence>
<proteinExistence type="inferred from homology"/>
<dbReference type="KEGG" id="phr:C6569_19080"/>
<evidence type="ECO:0000259" key="7">
    <source>
        <dbReference type="SMART" id="SM00833"/>
    </source>
</evidence>
<dbReference type="GO" id="GO:0016787">
    <property type="term" value="F:hydrolase activity"/>
    <property type="evidence" value="ECO:0007669"/>
    <property type="project" value="UniProtKB-KW"/>
</dbReference>
<evidence type="ECO:0000256" key="5">
    <source>
        <dbReference type="ARBA" id="ARBA00045658"/>
    </source>
</evidence>
<dbReference type="Pfam" id="PF07683">
    <property type="entry name" value="CobW_C"/>
    <property type="match status" value="1"/>
</dbReference>
<reference evidence="8 9" key="1">
    <citation type="submission" date="2018-03" db="EMBL/GenBank/DDBJ databases">
        <title>Genome sequencing of Phreatobacter sp.</title>
        <authorList>
            <person name="Kim S.-J."/>
            <person name="Heo J."/>
            <person name="Kwon S.-W."/>
        </authorList>
    </citation>
    <scope>NUCLEOTIDE SEQUENCE [LARGE SCALE GENOMIC DNA]</scope>
    <source>
        <strain evidence="8 9">S-12</strain>
    </source>
</reference>
<dbReference type="InterPro" id="IPR011629">
    <property type="entry name" value="CobW-like_C"/>
</dbReference>
<keyword evidence="1" id="KW-0547">Nucleotide-binding</keyword>
<dbReference type="InterPro" id="IPR027417">
    <property type="entry name" value="P-loop_NTPase"/>
</dbReference>
<keyword evidence="9" id="KW-1185">Reference proteome</keyword>
<protein>
    <submittedName>
        <fullName evidence="8">GTPase</fullName>
    </submittedName>
</protein>
<keyword evidence="2" id="KW-0378">Hydrolase</keyword>
<dbReference type="EMBL" id="CP027668">
    <property type="protein sequence ID" value="AVO46987.1"/>
    <property type="molecule type" value="Genomic_DNA"/>
</dbReference>
<dbReference type="InterPro" id="IPR051316">
    <property type="entry name" value="Zinc-reg_GTPase_activator"/>
</dbReference>
<keyword evidence="3" id="KW-0143">Chaperone</keyword>
<dbReference type="Proteomes" id="UP000237889">
    <property type="component" value="Chromosome"/>
</dbReference>
<dbReference type="GO" id="GO:0000166">
    <property type="term" value="F:nucleotide binding"/>
    <property type="evidence" value="ECO:0007669"/>
    <property type="project" value="UniProtKB-KW"/>
</dbReference>
<accession>A0A2S0NFZ6</accession>